<evidence type="ECO:0000313" key="3">
    <source>
        <dbReference type="Proteomes" id="UP000003340"/>
    </source>
</evidence>
<evidence type="ECO:0000313" key="2">
    <source>
        <dbReference type="EMBL" id="EEG31894.1"/>
    </source>
</evidence>
<keyword evidence="1" id="KW-0812">Transmembrane</keyword>
<keyword evidence="1" id="KW-0472">Membrane</keyword>
<reference evidence="2 3" key="1">
    <citation type="submission" date="2009-01" db="EMBL/GenBank/DDBJ databases">
        <authorList>
            <person name="Fulton L."/>
            <person name="Clifton S."/>
            <person name="Fulton B."/>
            <person name="Xu J."/>
            <person name="Minx P."/>
            <person name="Pepin K.H."/>
            <person name="Johnson M."/>
            <person name="Bhonagiri V."/>
            <person name="Nash W.E."/>
            <person name="Mardis E.R."/>
            <person name="Wilson R.K."/>
        </authorList>
    </citation>
    <scope>NUCLEOTIDE SEQUENCE [LARGE SCALE GENOMIC DNA]</scope>
    <source>
        <strain evidence="2 3">DSM 5476</strain>
    </source>
</reference>
<dbReference type="HOGENOM" id="CLU_680961_0_0_9"/>
<proteinExistence type="predicted"/>
<gene>
    <name evidence="2" type="ORF">CLOSTMETH_00483</name>
</gene>
<protein>
    <submittedName>
        <fullName evidence="2">Uncharacterized protein</fullName>
    </submittedName>
</protein>
<accession>C0E9I4</accession>
<evidence type="ECO:0000256" key="1">
    <source>
        <dbReference type="SAM" id="Phobius"/>
    </source>
</evidence>
<name>C0E9I4_9FIRM</name>
<dbReference type="Proteomes" id="UP000003340">
    <property type="component" value="Unassembled WGS sequence"/>
</dbReference>
<keyword evidence="1" id="KW-1133">Transmembrane helix</keyword>
<keyword evidence="3" id="KW-1185">Reference proteome</keyword>
<dbReference type="EMBL" id="ACEC01000020">
    <property type="protein sequence ID" value="EEG31894.1"/>
    <property type="molecule type" value="Genomic_DNA"/>
</dbReference>
<feature type="transmembrane region" description="Helical" evidence="1">
    <location>
        <begin position="42"/>
        <end position="66"/>
    </location>
</feature>
<comment type="caution">
    <text evidence="2">The sequence shown here is derived from an EMBL/GenBank/DDBJ whole genome shotgun (WGS) entry which is preliminary data.</text>
</comment>
<feature type="transmembrane region" description="Helical" evidence="1">
    <location>
        <begin position="14"/>
        <end position="36"/>
    </location>
</feature>
<organism evidence="2 3">
    <name type="scientific">[Clostridium] methylpentosum DSM 5476</name>
    <dbReference type="NCBI Taxonomy" id="537013"/>
    <lineage>
        <taxon>Bacteria</taxon>
        <taxon>Bacillati</taxon>
        <taxon>Bacillota</taxon>
        <taxon>Clostridia</taxon>
        <taxon>Eubacteriales</taxon>
        <taxon>Oscillospiraceae</taxon>
        <taxon>Oscillospiraceae incertae sedis</taxon>
    </lineage>
</organism>
<sequence length="404" mass="46465">MFVLKQLMRRIDRASLNFVFALLLVTFGSLPVLTLFEPQSWPIIVALCGWSAVSVVLLCLTIYWFLQPLSDLKLDLKLDAAEYEGQRVFFPLRSAPCSAEQRLKQLHSFFDTEGFTVQSNQRVGETCCQLRVTRILTDGLPCPVGVLFDFIDAPSLSFPLVDEYLAQLSKKAKSLLAVKQRVICPCFLTSEPDPAFLKLFWTVDTYPQGQCLPVVYDSTNSKVYFACCKTVQKENALAIQMICRFLLEVPDGSLPAAGPEELYEPWREYESMSIWKIFKKIWTTRRNAKCSKLKLSEMEKSIIELDREQLASMYDGQILFEDVDVQEDIASLYVRIGGRGFVQEMMHHRKNWDALTLLPSNKLRWIYPTSKRMTKEERQQAVSIVEQYLRSSGYTLCWAPFEQD</sequence>
<reference evidence="2 3" key="2">
    <citation type="submission" date="2009-02" db="EMBL/GenBank/DDBJ databases">
        <title>Draft genome sequence of Clostridium methylpentosum (DSM 5476).</title>
        <authorList>
            <person name="Sudarsanam P."/>
            <person name="Ley R."/>
            <person name="Guruge J."/>
            <person name="Turnbaugh P.J."/>
            <person name="Mahowald M."/>
            <person name="Liep D."/>
            <person name="Gordon J."/>
        </authorList>
    </citation>
    <scope>NUCLEOTIDE SEQUENCE [LARGE SCALE GENOMIC DNA]</scope>
    <source>
        <strain evidence="2 3">DSM 5476</strain>
    </source>
</reference>
<dbReference type="AlphaFoldDB" id="C0E9I4"/>